<dbReference type="Pfam" id="PF13966">
    <property type="entry name" value="zf-RVT"/>
    <property type="match status" value="1"/>
</dbReference>
<dbReference type="InterPro" id="IPR001878">
    <property type="entry name" value="Znf_CCHC"/>
</dbReference>
<dbReference type="Pfam" id="PF13456">
    <property type="entry name" value="RVT_3"/>
    <property type="match status" value="1"/>
</dbReference>
<evidence type="ECO:0000259" key="3">
    <source>
        <dbReference type="PROSITE" id="PS50158"/>
    </source>
</evidence>
<accession>A0A7J6GC45</accession>
<dbReference type="PROSITE" id="PS50158">
    <property type="entry name" value="ZF_CCHC"/>
    <property type="match status" value="1"/>
</dbReference>
<comment type="caution">
    <text evidence="4">The sequence shown here is derived from an EMBL/GenBank/DDBJ whole genome shotgun (WGS) entry which is preliminary data.</text>
</comment>
<feature type="compositionally biased region" description="Polar residues" evidence="2">
    <location>
        <begin position="395"/>
        <end position="407"/>
    </location>
</feature>
<dbReference type="InterPro" id="IPR044730">
    <property type="entry name" value="RNase_H-like_dom_plant"/>
</dbReference>
<dbReference type="InterPro" id="IPR036397">
    <property type="entry name" value="RNaseH_sf"/>
</dbReference>
<dbReference type="CDD" id="cd06222">
    <property type="entry name" value="RNase_H_like"/>
    <property type="match status" value="1"/>
</dbReference>
<gene>
    <name evidence="4" type="ORF">G4B88_027634</name>
</gene>
<dbReference type="Gene3D" id="3.30.420.10">
    <property type="entry name" value="Ribonuclease H-like superfamily/Ribonuclease H"/>
    <property type="match status" value="1"/>
</dbReference>
<dbReference type="AlphaFoldDB" id="A0A7J6GC45"/>
<feature type="compositionally biased region" description="Basic and acidic residues" evidence="2">
    <location>
        <begin position="412"/>
        <end position="434"/>
    </location>
</feature>
<name>A0A7J6GC45_CANSA</name>
<dbReference type="InterPro" id="IPR040256">
    <property type="entry name" value="At4g02000-like"/>
</dbReference>
<feature type="region of interest" description="Disordered" evidence="2">
    <location>
        <begin position="395"/>
        <end position="434"/>
    </location>
</feature>
<dbReference type="InterPro" id="IPR026960">
    <property type="entry name" value="RVT-Znf"/>
</dbReference>
<dbReference type="PANTHER" id="PTHR31286">
    <property type="entry name" value="GLYCINE-RICH CELL WALL STRUCTURAL PROTEIN 1.8-LIKE"/>
    <property type="match status" value="1"/>
</dbReference>
<protein>
    <recommendedName>
        <fullName evidence="3">CCHC-type domain-containing protein</fullName>
    </recommendedName>
</protein>
<keyword evidence="5" id="KW-1185">Reference proteome</keyword>
<keyword evidence="1" id="KW-0479">Metal-binding</keyword>
<feature type="domain" description="CCHC-type" evidence="3">
    <location>
        <begin position="294"/>
        <end position="307"/>
    </location>
</feature>
<evidence type="ECO:0000313" key="5">
    <source>
        <dbReference type="Proteomes" id="UP000583929"/>
    </source>
</evidence>
<keyword evidence="1" id="KW-0863">Zinc-finger</keyword>
<proteinExistence type="predicted"/>
<evidence type="ECO:0000256" key="2">
    <source>
        <dbReference type="SAM" id="MobiDB-lite"/>
    </source>
</evidence>
<dbReference type="GO" id="GO:0008270">
    <property type="term" value="F:zinc ion binding"/>
    <property type="evidence" value="ECO:0007669"/>
    <property type="project" value="UniProtKB-KW"/>
</dbReference>
<dbReference type="GO" id="GO:0004523">
    <property type="term" value="F:RNA-DNA hybrid ribonuclease activity"/>
    <property type="evidence" value="ECO:0007669"/>
    <property type="project" value="InterPro"/>
</dbReference>
<dbReference type="InterPro" id="IPR025836">
    <property type="entry name" value="Zn_knuckle_CX2CX4HX4C"/>
</dbReference>
<evidence type="ECO:0000313" key="4">
    <source>
        <dbReference type="EMBL" id="KAF4380543.1"/>
    </source>
</evidence>
<organism evidence="4 5">
    <name type="scientific">Cannabis sativa</name>
    <name type="common">Hemp</name>
    <name type="synonym">Marijuana</name>
    <dbReference type="NCBI Taxonomy" id="3483"/>
    <lineage>
        <taxon>Eukaryota</taxon>
        <taxon>Viridiplantae</taxon>
        <taxon>Streptophyta</taxon>
        <taxon>Embryophyta</taxon>
        <taxon>Tracheophyta</taxon>
        <taxon>Spermatophyta</taxon>
        <taxon>Magnoliopsida</taxon>
        <taxon>eudicotyledons</taxon>
        <taxon>Gunneridae</taxon>
        <taxon>Pentapetalae</taxon>
        <taxon>rosids</taxon>
        <taxon>fabids</taxon>
        <taxon>Rosales</taxon>
        <taxon>Cannabaceae</taxon>
        <taxon>Cannabis</taxon>
    </lineage>
</organism>
<reference evidence="4 5" key="1">
    <citation type="journal article" date="2020" name="bioRxiv">
        <title>Sequence and annotation of 42 cannabis genomes reveals extensive copy number variation in cannabinoid synthesis and pathogen resistance genes.</title>
        <authorList>
            <person name="Mckernan K.J."/>
            <person name="Helbert Y."/>
            <person name="Kane L.T."/>
            <person name="Ebling H."/>
            <person name="Zhang L."/>
            <person name="Liu B."/>
            <person name="Eaton Z."/>
            <person name="Mclaughlin S."/>
            <person name="Kingan S."/>
            <person name="Baybayan P."/>
            <person name="Concepcion G."/>
            <person name="Jordan M."/>
            <person name="Riva A."/>
            <person name="Barbazuk W."/>
            <person name="Harkins T."/>
        </authorList>
    </citation>
    <scope>NUCLEOTIDE SEQUENCE [LARGE SCALE GENOMIC DNA]</scope>
    <source>
        <strain evidence="5">cv. Jamaican Lion 4</strain>
        <tissue evidence="4">Leaf</tissue>
    </source>
</reference>
<dbReference type="Pfam" id="PF14392">
    <property type="entry name" value="zf-CCHC_4"/>
    <property type="match status" value="1"/>
</dbReference>
<dbReference type="EMBL" id="JAATIQ010000119">
    <property type="protein sequence ID" value="KAF4380543.1"/>
    <property type="molecule type" value="Genomic_DNA"/>
</dbReference>
<evidence type="ECO:0000256" key="1">
    <source>
        <dbReference type="PROSITE-ProRule" id="PRU00047"/>
    </source>
</evidence>
<keyword evidence="1" id="KW-0862">Zinc</keyword>
<dbReference type="Proteomes" id="UP000583929">
    <property type="component" value="Unassembled WGS sequence"/>
</dbReference>
<dbReference type="PANTHER" id="PTHR31286:SF167">
    <property type="entry name" value="OS09G0268800 PROTEIN"/>
    <property type="match status" value="1"/>
</dbReference>
<sequence>MPERSLQELQLGLEEETFCSSPRAKQSLLDRAQGSGDESYESIKCGMEEVSADGSEKTWFGSALSLSSSLVFEGFPFSGIEVISSAMDEILKKTHNLQVTDEDEEWEVDKSLSITIARYNLRGQLCTNSDHSRGFLKKVLGGIWRLKDGEWNIKIKEKIDLGLFLSFTFASESIQRRILSKMPWYLSNGVLILGKMENSNESWKNDLTSFPIWGRAWGVPTDLLTTKNTTRMAAKAGEVISVYNSDVSKMVADGFFRFRIWMSIQKPVCPGFTLPWEGKKKWIAFQYEELPFMCFKCGRIGHSHKDCHQEPIIIHEEGKEDTAAYGKWLKVDNGGREGIMGNKQGKEMYDTLEEARQAPTTNPGRNIISNSVPMRGTMEVVSTGSLDYNQLQQNMDKSSQYSSQNASVKAGNDGKEDVQSRSEDGSRGKRRIVEDYGDSEYGKLKKSATILAKETQDQNLYNVPVSYTQDALVLNGSTPFAVGSSSKNIAKETRRKFITWDGNWNMAKIDKHFHKDDISWIQGIPIDLYMEDTLIWPFTPNGQYIVKSGYRVGREMNLNPTRCSNMTDIQKWWKMIWSLHLPPRMKLFGWRVCHNWLPAKMNLKHRGMEVNTRCELCARYDETLTHALWSCDKVKSIWKLLPWYKQASKLGEGSMFDILKSLEQTINRQDFEDAIKILWAIWENRNRKWNQLPCMNRQQLLNWVFSAYPNGHTEAVPAVNHEADLNSHQKKWIPPASGSICVNCDAAVVDNTAGVGIEFIWRKADGQMLSAGMRYLNNCCSPKTAEAWALWEALNNLPATETSRIEVQSDCRLLLGNV</sequence>
<dbReference type="GO" id="GO:0003676">
    <property type="term" value="F:nucleic acid binding"/>
    <property type="evidence" value="ECO:0007669"/>
    <property type="project" value="InterPro"/>
</dbReference>
<dbReference type="InterPro" id="IPR002156">
    <property type="entry name" value="RNaseH_domain"/>
</dbReference>